<reference evidence="2" key="1">
    <citation type="submission" date="2020-10" db="EMBL/GenBank/DDBJ databases">
        <title>Phylogeny of dyella-like bacteria.</title>
        <authorList>
            <person name="Fu J."/>
        </authorList>
    </citation>
    <scope>NUCLEOTIDE SEQUENCE</scope>
    <source>
        <strain evidence="2">DHOC52</strain>
    </source>
</reference>
<evidence type="ECO:0000259" key="1">
    <source>
        <dbReference type="Pfam" id="PF09836"/>
    </source>
</evidence>
<organism evidence="2 3">
    <name type="scientific">Dyella flava</name>
    <dbReference type="NCBI Taxonomy" id="1920170"/>
    <lineage>
        <taxon>Bacteria</taxon>
        <taxon>Pseudomonadati</taxon>
        <taxon>Pseudomonadota</taxon>
        <taxon>Gammaproteobacteria</taxon>
        <taxon>Lysobacterales</taxon>
        <taxon>Rhodanobacteraceae</taxon>
        <taxon>Dyella</taxon>
    </lineage>
</organism>
<gene>
    <name evidence="2" type="ORF">ISP19_18290</name>
</gene>
<keyword evidence="2" id="KW-0238">DNA-binding</keyword>
<protein>
    <submittedName>
        <fullName evidence="2">DNA-binding domain-containing protein</fullName>
    </submittedName>
</protein>
<dbReference type="Proteomes" id="UP001430149">
    <property type="component" value="Unassembled WGS sequence"/>
</dbReference>
<comment type="caution">
    <text evidence="2">The sequence shown here is derived from an EMBL/GenBank/DDBJ whole genome shotgun (WGS) entry which is preliminary data.</text>
</comment>
<sequence length="249" mass="26892">MNLAQMQREFQSWLVTASDDAAQRLAGGHVAGLSVYQNNYRVQLVDCLRVSYPHVQTWLGEDAFLAAAITHIDNSPPHAWTLDAYGDDFGETLALLYPDNPEVHELAWIELALSRAFVAPDAGPLTLEALSDIDWESARLHLAPSFTAHVVTTNAADIWSALQQGIAPPESEMLAKPAAVVVWRRQFTVVLEAVDAVEHAALLQLWENGSFDALCSMLVARLGESEGVAKAGALLAGWVGKELLAGVAA</sequence>
<dbReference type="InterPro" id="IPR018640">
    <property type="entry name" value="DUF2063"/>
</dbReference>
<dbReference type="GO" id="GO:0003677">
    <property type="term" value="F:DNA binding"/>
    <property type="evidence" value="ECO:0007669"/>
    <property type="project" value="UniProtKB-KW"/>
</dbReference>
<accession>A0ABS2KAH0</accession>
<evidence type="ECO:0000313" key="3">
    <source>
        <dbReference type="Proteomes" id="UP001430149"/>
    </source>
</evidence>
<proteinExistence type="predicted"/>
<feature type="domain" description="Putative DNA-binding" evidence="1">
    <location>
        <begin position="5"/>
        <end position="91"/>
    </location>
</feature>
<dbReference type="EMBL" id="JADIKE010000038">
    <property type="protein sequence ID" value="MBM7127328.1"/>
    <property type="molecule type" value="Genomic_DNA"/>
</dbReference>
<name>A0ABS2KAH0_9GAMM</name>
<dbReference type="RefSeq" id="WP_204683832.1">
    <property type="nucleotide sequence ID" value="NZ_BSNR01000019.1"/>
</dbReference>
<keyword evidence="3" id="KW-1185">Reference proteome</keyword>
<evidence type="ECO:0000313" key="2">
    <source>
        <dbReference type="EMBL" id="MBM7127328.1"/>
    </source>
</evidence>
<dbReference type="Pfam" id="PF09836">
    <property type="entry name" value="DUF2063"/>
    <property type="match status" value="1"/>
</dbReference>